<evidence type="ECO:0000313" key="5">
    <source>
        <dbReference type="EMBL" id="NBC70115.1"/>
    </source>
</evidence>
<dbReference type="InterPro" id="IPR049166">
    <property type="entry name" value="GH39_cat"/>
</dbReference>
<dbReference type="AlphaFoldDB" id="A0A7X4YPF2"/>
<comment type="caution">
    <text evidence="5">The sequence shown here is derived from an EMBL/GenBank/DDBJ whole genome shotgun (WGS) entry which is preliminary data.</text>
</comment>
<dbReference type="EMBL" id="JAAAMU010000006">
    <property type="protein sequence ID" value="NBC70115.1"/>
    <property type="molecule type" value="Genomic_DNA"/>
</dbReference>
<dbReference type="InterPro" id="IPR017853">
    <property type="entry name" value="GH"/>
</dbReference>
<evidence type="ECO:0000256" key="3">
    <source>
        <dbReference type="ARBA" id="ARBA00023295"/>
    </source>
</evidence>
<dbReference type="RefSeq" id="WP_161698715.1">
    <property type="nucleotide sequence ID" value="NZ_JAAAMU010000006.1"/>
</dbReference>
<evidence type="ECO:0000256" key="1">
    <source>
        <dbReference type="ARBA" id="ARBA00008875"/>
    </source>
</evidence>
<protein>
    <submittedName>
        <fullName evidence="5">Cellulase family glycosylhydrolase</fullName>
    </submittedName>
</protein>
<keyword evidence="2 5" id="KW-0378">Hydrolase</keyword>
<dbReference type="PANTHER" id="PTHR12631">
    <property type="entry name" value="ALPHA-L-IDURONIDASE"/>
    <property type="match status" value="1"/>
</dbReference>
<dbReference type="SUPFAM" id="SSF51445">
    <property type="entry name" value="(Trans)glycosidases"/>
    <property type="match status" value="1"/>
</dbReference>
<proteinExistence type="inferred from homology"/>
<keyword evidence="6" id="KW-1185">Reference proteome</keyword>
<dbReference type="Gene3D" id="2.60.120.260">
    <property type="entry name" value="Galactose-binding domain-like"/>
    <property type="match status" value="1"/>
</dbReference>
<dbReference type="InterPro" id="IPR051923">
    <property type="entry name" value="Glycosyl_Hydrolase_39"/>
</dbReference>
<dbReference type="Gene3D" id="3.20.20.80">
    <property type="entry name" value="Glycosidases"/>
    <property type="match status" value="1"/>
</dbReference>
<comment type="similarity">
    <text evidence="1">Belongs to the glycosyl hydrolase 39 family.</text>
</comment>
<name>A0A7X4YPF2_9BACL</name>
<accession>A0A7X4YPF2</accession>
<keyword evidence="3" id="KW-0326">Glycosidase</keyword>
<evidence type="ECO:0000313" key="6">
    <source>
        <dbReference type="Proteomes" id="UP000558113"/>
    </source>
</evidence>
<reference evidence="5 6" key="1">
    <citation type="submission" date="2020-01" db="EMBL/GenBank/DDBJ databases">
        <title>Paenibacillus soybeanensis sp. nov. isolated from the nodules of soybean (Glycine max(L.) Merr).</title>
        <authorList>
            <person name="Wang H."/>
        </authorList>
    </citation>
    <scope>NUCLEOTIDE SEQUENCE [LARGE SCALE GENOMIC DNA]</scope>
    <source>
        <strain evidence="5 6">DSM 23054</strain>
    </source>
</reference>
<organism evidence="5 6">
    <name type="scientific">Paenibacillus sacheonensis</name>
    <dbReference type="NCBI Taxonomy" id="742054"/>
    <lineage>
        <taxon>Bacteria</taxon>
        <taxon>Bacillati</taxon>
        <taxon>Bacillota</taxon>
        <taxon>Bacilli</taxon>
        <taxon>Bacillales</taxon>
        <taxon>Paenibacillaceae</taxon>
        <taxon>Paenibacillus</taxon>
    </lineage>
</organism>
<dbReference type="PANTHER" id="PTHR12631:SF10">
    <property type="entry name" value="BETA-XYLOSIDASE-LIKE PROTEIN-RELATED"/>
    <property type="match status" value="1"/>
</dbReference>
<feature type="domain" description="Glycosyl hydrolases family 39 N-terminal catalytic" evidence="4">
    <location>
        <begin position="153"/>
        <end position="323"/>
    </location>
</feature>
<gene>
    <name evidence="5" type="ORF">GT003_14045</name>
</gene>
<evidence type="ECO:0000259" key="4">
    <source>
        <dbReference type="Pfam" id="PF01229"/>
    </source>
</evidence>
<dbReference type="OrthoDB" id="2497772at2"/>
<evidence type="ECO:0000256" key="2">
    <source>
        <dbReference type="ARBA" id="ARBA00022801"/>
    </source>
</evidence>
<dbReference type="Pfam" id="PF01229">
    <property type="entry name" value="Glyco_hydro_39"/>
    <property type="match status" value="1"/>
</dbReference>
<dbReference type="GO" id="GO:0004553">
    <property type="term" value="F:hydrolase activity, hydrolyzing O-glycosyl compounds"/>
    <property type="evidence" value="ECO:0007669"/>
    <property type="project" value="TreeGrafter"/>
</dbReference>
<dbReference type="Proteomes" id="UP000558113">
    <property type="component" value="Unassembled WGS sequence"/>
</dbReference>
<sequence length="630" mass="67605">MNQAQGKNILFKHVNWNKRVSLVLLSIMAMTFLLSFPQIGFAATSATIQFNQNLGQRSPNVFGGAINQLDGASDVDSLRSVGISFARRDVYLSQILPNTTVAQYLADMSVSGGVDDPNNWDWSQYGWVDTYHNKGLKTMIILSYNVGWLSYNNTNNGVPKNWTVYEDIIKKITQRFQGKIDFIEVWNEPDLAQFLNISNSGYANSLAAYKAIYTHAANAVRSVNSTIPIGGPSLSTTDTSWANALLQDANTKPNVNFLSYHHYQMVPNGEPNIQALKNVASANGVSNMPIYITEWNWDWQYIGSSMNNDSTDAIPYVAQRLNDMIWNNVAGTGYFAFNKQTTHPDFYSIYSNGSLTPKMSTYRVLAKQLGLGAGDFTLRGSSWVNGASSIVAGGATNSSGNPVAWVVNTSTSGGDNLTVNLNGLKANTTYVAAAYEASVWQNGTSASFTTSFATNASGNASLSFWTPYESVIGIKLTEQTPSPGGVSNGSFESPTTSNFGYRPLGATWTFTGDAGIQRNGGDFGASAAPLGVQTAFVQNSGTMTQSVSLAAGTYKVAFKAAKRTSYGGTQTFNVMFDSTVIGTFTPSTGTFSALATSNFTATAGTHTISFVGTTAGDNTDFIDDVVLSAV</sequence>